<dbReference type="InterPro" id="IPR029063">
    <property type="entry name" value="SAM-dependent_MTases_sf"/>
</dbReference>
<dbReference type="EMBL" id="VITO01000015">
    <property type="protein sequence ID" value="TWB22947.1"/>
    <property type="molecule type" value="Genomic_DNA"/>
</dbReference>
<dbReference type="SUPFAM" id="SSF53335">
    <property type="entry name" value="S-adenosyl-L-methionine-dependent methyltransferases"/>
    <property type="match status" value="1"/>
</dbReference>
<dbReference type="Pfam" id="PF08241">
    <property type="entry name" value="Methyltransf_11"/>
    <property type="match status" value="1"/>
</dbReference>
<sequence>MKMPNTEIPRASLAGQQVFPFSPRDSGYHETIDGRLIAVCNVCGTHGDIVGFRVDDQRESGFCTACGSFCRQRQMMKVFRALTGQSESGPLDLPEFFTVYNTESRRAMHDLLSRLPGYVCSEYFGPDIPGGPHVGAVRHEDLQHLSLPSGAFDVVLSSDVFEHIPDPYAAHREVFRVLKPGGRHIFTLPYHVGEPLDDVRAFAAGGHVTYLKEKIFHGDPVRPDEGVLVWTIPGLQMFVKLAEIGFRPAMYHLHDPQHAIIGPWSLVFVAEKPR</sequence>
<organism evidence="2 3">
    <name type="scientific">Nitrospirillum amazonense</name>
    <dbReference type="NCBI Taxonomy" id="28077"/>
    <lineage>
        <taxon>Bacteria</taxon>
        <taxon>Pseudomonadati</taxon>
        <taxon>Pseudomonadota</taxon>
        <taxon>Alphaproteobacteria</taxon>
        <taxon>Rhodospirillales</taxon>
        <taxon>Azospirillaceae</taxon>
        <taxon>Nitrospirillum</taxon>
    </lineage>
</organism>
<keyword evidence="3" id="KW-1185">Reference proteome</keyword>
<evidence type="ECO:0000259" key="1">
    <source>
        <dbReference type="Pfam" id="PF08241"/>
    </source>
</evidence>
<protein>
    <submittedName>
        <fullName evidence="2">Methyltransferase family protein</fullName>
    </submittedName>
</protein>
<dbReference type="Gene3D" id="3.40.50.150">
    <property type="entry name" value="Vaccinia Virus protein VP39"/>
    <property type="match status" value="1"/>
</dbReference>
<name>A0A560FMV5_9PROT</name>
<dbReference type="InterPro" id="IPR013216">
    <property type="entry name" value="Methyltransf_11"/>
</dbReference>
<dbReference type="CDD" id="cd02440">
    <property type="entry name" value="AdoMet_MTases"/>
    <property type="match status" value="1"/>
</dbReference>
<dbReference type="AlphaFoldDB" id="A0A560FMV5"/>
<feature type="domain" description="Methyltransferase type 11" evidence="1">
    <location>
        <begin position="137"/>
        <end position="186"/>
    </location>
</feature>
<comment type="caution">
    <text evidence="2">The sequence shown here is derived from an EMBL/GenBank/DDBJ whole genome shotgun (WGS) entry which is preliminary data.</text>
</comment>
<evidence type="ECO:0000313" key="2">
    <source>
        <dbReference type="EMBL" id="TWB22947.1"/>
    </source>
</evidence>
<proteinExistence type="predicted"/>
<keyword evidence="2" id="KW-0489">Methyltransferase</keyword>
<dbReference type="Proteomes" id="UP000316545">
    <property type="component" value="Unassembled WGS sequence"/>
</dbReference>
<reference evidence="2 3" key="1">
    <citation type="submission" date="2019-06" db="EMBL/GenBank/DDBJ databases">
        <title>Genomic Encyclopedia of Type Strains, Phase IV (KMG-V): Genome sequencing to study the core and pangenomes of soil and plant-associated prokaryotes.</title>
        <authorList>
            <person name="Whitman W."/>
        </authorList>
    </citation>
    <scope>NUCLEOTIDE SEQUENCE [LARGE SCALE GENOMIC DNA]</scope>
    <source>
        <strain evidence="2 3">BR 11865</strain>
    </source>
</reference>
<dbReference type="GO" id="GO:0008757">
    <property type="term" value="F:S-adenosylmethionine-dependent methyltransferase activity"/>
    <property type="evidence" value="ECO:0007669"/>
    <property type="project" value="InterPro"/>
</dbReference>
<accession>A0A560FMV5</accession>
<gene>
    <name evidence="2" type="ORF">FBZ88_11593</name>
</gene>
<dbReference type="GO" id="GO:0032259">
    <property type="term" value="P:methylation"/>
    <property type="evidence" value="ECO:0007669"/>
    <property type="project" value="UniProtKB-KW"/>
</dbReference>
<keyword evidence="2" id="KW-0808">Transferase</keyword>
<evidence type="ECO:0000313" key="3">
    <source>
        <dbReference type="Proteomes" id="UP000316545"/>
    </source>
</evidence>